<feature type="compositionally biased region" description="Basic residues" evidence="1">
    <location>
        <begin position="136"/>
        <end position="149"/>
    </location>
</feature>
<dbReference type="InParanoid" id="A0A0C3FNC5"/>
<feature type="compositionally biased region" description="Basic and acidic residues" evidence="1">
    <location>
        <begin position="616"/>
        <end position="634"/>
    </location>
</feature>
<dbReference type="OrthoDB" id="3647690at2759"/>
<feature type="region of interest" description="Disordered" evidence="1">
    <location>
        <begin position="1"/>
        <end position="24"/>
    </location>
</feature>
<accession>A0A0C3FNC5</accession>
<sequence length="1113" mass="122740">MASPAPSTSSTQGESQFIPQSDDEETLWKVIEITAERPKQYKVRWDGLNPENGRPWTQSWVPKSDCTDDLRKEWKKKVKKREESAKKTGKGKSLLSTSSRLSTPSTLTGTGGRKRSATATVTGSRPPESSSTSRSHTVKTSKSSKRKHRSAESVDLVSRNQDEDSDRALQADSEPEPVAGPSRPRKRRKLQAEDDRQPLQGVPQESYEVVQEKKYGKVVPNEDDFEEEALGVARIVPVKSKAKGKGRSKERPESEAGDEEPIVLPSKMGPPLGIKKNSITTTKSKPKSGSISRSHSKSEILPPLKLTTKPKKLKPSPNRFRSSPFAAKSLTKAVKQFAQTDDHDNEINDDDDMDLGYPDLPEQQQQPDSLFLPGSDDGYDAAHHPPPPALQTQNPPSSDGLIDFDEIPQPPSRPQPQSQSPSFVDLPAFSRLPASESEPEPAQHRGFNLSPEVPETQEMESSNAQPEVEDPKPDNLPRGPQEVPSAESAPSKPGRARKPSLIASPKLTSESKPVGSTDPVAVAPTSIPIPAVESPQKSKPLHPIPQISPSTFHPHLPAPTPTNDEIPSPPSSIEYFSSPEKGQTRESRRLESIKNWGDSEGASGNSLTETILSSDDALRARGQELADNESREKDKATGILNDFIGGSSGEIEFESSRMDELLIVQEMEDAYVDLSGYGGQECEEARPLAQEEEESTQDLERERELLVRQRADDGTVQQRIMSGWSADQEMDVVGEPSIEHAIIAGPSAAPEPKPRSRSHSMATSIIHADATVEELPPTLSPPRPPTPDTQAFTRSQSEPPQSPSHGLRNAMGLLNVKSEEISRLQTALDFERSNNKTLTSTIKGLEDTLASVQPLSNQPSPDAIALADLQTQRAEERVLWDTERAELVAARDESIRAKASAETDRDFFRDQYAQASGYVSSVRGENVELEQRALVAEGKAKDGVGMIKAMFEGQIKTLQGDLAKWKGIAELLQEKDRRTGDEIRRKAAEEPELRAKYVESLREIKQLEGVVFELATERNTLKLQLENFREQAEETINGKRTSPFLRPNGFDAARGNELVYRCLWRLGRDSDPCLTIFNSLEDLEIHMYADKHLVDLRSEQLLPSQGHFNGHIV</sequence>
<name>A0A0C3FNC5_PILCF</name>
<feature type="region of interest" description="Disordered" evidence="1">
    <location>
        <begin position="45"/>
        <end position="634"/>
    </location>
</feature>
<dbReference type="EMBL" id="KN833000">
    <property type="protein sequence ID" value="KIM81224.1"/>
    <property type="molecule type" value="Genomic_DNA"/>
</dbReference>
<organism evidence="2 3">
    <name type="scientific">Piloderma croceum (strain F 1598)</name>
    <dbReference type="NCBI Taxonomy" id="765440"/>
    <lineage>
        <taxon>Eukaryota</taxon>
        <taxon>Fungi</taxon>
        <taxon>Dikarya</taxon>
        <taxon>Basidiomycota</taxon>
        <taxon>Agaricomycotina</taxon>
        <taxon>Agaricomycetes</taxon>
        <taxon>Agaricomycetidae</taxon>
        <taxon>Atheliales</taxon>
        <taxon>Atheliaceae</taxon>
        <taxon>Piloderma</taxon>
    </lineage>
</organism>
<gene>
    <name evidence="2" type="ORF">PILCRDRAFT_821678</name>
</gene>
<feature type="compositionally biased region" description="Polar residues" evidence="1">
    <location>
        <begin position="1"/>
        <end position="19"/>
    </location>
</feature>
<feature type="compositionally biased region" description="Low complexity" evidence="1">
    <location>
        <begin position="91"/>
        <end position="108"/>
    </location>
</feature>
<keyword evidence="3" id="KW-1185">Reference proteome</keyword>
<proteinExistence type="predicted"/>
<dbReference type="Proteomes" id="UP000054166">
    <property type="component" value="Unassembled WGS sequence"/>
</dbReference>
<feature type="compositionally biased region" description="Polar residues" evidence="1">
    <location>
        <begin position="788"/>
        <end position="799"/>
    </location>
</feature>
<feature type="compositionally biased region" description="Polar residues" evidence="1">
    <location>
        <begin position="602"/>
        <end position="613"/>
    </location>
</feature>
<evidence type="ECO:0008006" key="4">
    <source>
        <dbReference type="Google" id="ProtNLM"/>
    </source>
</evidence>
<feature type="compositionally biased region" description="Basic and acidic residues" evidence="1">
    <location>
        <begin position="160"/>
        <end position="169"/>
    </location>
</feature>
<feature type="compositionally biased region" description="Basic and acidic residues" evidence="1">
    <location>
        <begin position="582"/>
        <end position="592"/>
    </location>
</feature>
<reference evidence="2 3" key="1">
    <citation type="submission" date="2014-04" db="EMBL/GenBank/DDBJ databases">
        <authorList>
            <consortium name="DOE Joint Genome Institute"/>
            <person name="Kuo A."/>
            <person name="Tarkka M."/>
            <person name="Buscot F."/>
            <person name="Kohler A."/>
            <person name="Nagy L.G."/>
            <person name="Floudas D."/>
            <person name="Copeland A."/>
            <person name="Barry K.W."/>
            <person name="Cichocki N."/>
            <person name="Veneault-Fourrey C."/>
            <person name="LaButti K."/>
            <person name="Lindquist E.A."/>
            <person name="Lipzen A."/>
            <person name="Lundell T."/>
            <person name="Morin E."/>
            <person name="Murat C."/>
            <person name="Sun H."/>
            <person name="Tunlid A."/>
            <person name="Henrissat B."/>
            <person name="Grigoriev I.V."/>
            <person name="Hibbett D.S."/>
            <person name="Martin F."/>
            <person name="Nordberg H.P."/>
            <person name="Cantor M.N."/>
            <person name="Hua S.X."/>
        </authorList>
    </citation>
    <scope>NUCLEOTIDE SEQUENCE [LARGE SCALE GENOMIC DNA]</scope>
    <source>
        <strain evidence="2 3">F 1598</strain>
    </source>
</reference>
<dbReference type="STRING" id="765440.A0A0C3FNC5"/>
<protein>
    <recommendedName>
        <fullName evidence="4">Chromo domain-containing protein</fullName>
    </recommendedName>
</protein>
<feature type="compositionally biased region" description="Low complexity" evidence="1">
    <location>
        <begin position="274"/>
        <end position="293"/>
    </location>
</feature>
<dbReference type="AlphaFoldDB" id="A0A0C3FNC5"/>
<feature type="region of interest" description="Disordered" evidence="1">
    <location>
        <begin position="773"/>
        <end position="808"/>
    </location>
</feature>
<feature type="compositionally biased region" description="Pro residues" evidence="1">
    <location>
        <begin position="778"/>
        <end position="787"/>
    </location>
</feature>
<dbReference type="HOGENOM" id="CLU_281444_0_0_1"/>
<evidence type="ECO:0000313" key="3">
    <source>
        <dbReference type="Proteomes" id="UP000054166"/>
    </source>
</evidence>
<reference evidence="3" key="2">
    <citation type="submission" date="2015-01" db="EMBL/GenBank/DDBJ databases">
        <title>Evolutionary Origins and Diversification of the Mycorrhizal Mutualists.</title>
        <authorList>
            <consortium name="DOE Joint Genome Institute"/>
            <consortium name="Mycorrhizal Genomics Consortium"/>
            <person name="Kohler A."/>
            <person name="Kuo A."/>
            <person name="Nagy L.G."/>
            <person name="Floudas D."/>
            <person name="Copeland A."/>
            <person name="Barry K.W."/>
            <person name="Cichocki N."/>
            <person name="Veneault-Fourrey C."/>
            <person name="LaButti K."/>
            <person name="Lindquist E.A."/>
            <person name="Lipzen A."/>
            <person name="Lundell T."/>
            <person name="Morin E."/>
            <person name="Murat C."/>
            <person name="Riley R."/>
            <person name="Ohm R."/>
            <person name="Sun H."/>
            <person name="Tunlid A."/>
            <person name="Henrissat B."/>
            <person name="Grigoriev I.V."/>
            <person name="Hibbett D.S."/>
            <person name="Martin F."/>
        </authorList>
    </citation>
    <scope>NUCLEOTIDE SEQUENCE [LARGE SCALE GENOMIC DNA]</scope>
    <source>
        <strain evidence="3">F 1598</strain>
    </source>
</reference>
<evidence type="ECO:0000313" key="2">
    <source>
        <dbReference type="EMBL" id="KIM81224.1"/>
    </source>
</evidence>
<evidence type="ECO:0000256" key="1">
    <source>
        <dbReference type="SAM" id="MobiDB-lite"/>
    </source>
</evidence>
<feature type="compositionally biased region" description="Low complexity" evidence="1">
    <location>
        <begin position="122"/>
        <end position="135"/>
    </location>
</feature>